<accession>A0A0B7APY7</accession>
<protein>
    <submittedName>
        <fullName evidence="1">Uncharacterized protein</fullName>
    </submittedName>
</protein>
<dbReference type="AlphaFoldDB" id="A0A0B7APY7"/>
<gene>
    <name evidence="1" type="primary">ORF129455</name>
</gene>
<name>A0A0B7APY7_9EUPU</name>
<proteinExistence type="predicted"/>
<dbReference type="EMBL" id="HACG01035201">
    <property type="protein sequence ID" value="CEK82066.1"/>
    <property type="molecule type" value="Transcribed_RNA"/>
</dbReference>
<reference evidence="1" key="1">
    <citation type="submission" date="2014-12" db="EMBL/GenBank/DDBJ databases">
        <title>Insight into the proteome of Arion vulgaris.</title>
        <authorList>
            <person name="Aradska J."/>
            <person name="Bulat T."/>
            <person name="Smidak R."/>
            <person name="Sarate P."/>
            <person name="Gangsoo J."/>
            <person name="Sialana F."/>
            <person name="Bilban M."/>
            <person name="Lubec G."/>
        </authorList>
    </citation>
    <scope>NUCLEOTIDE SEQUENCE</scope>
    <source>
        <tissue evidence="1">Skin</tissue>
    </source>
</reference>
<evidence type="ECO:0000313" key="1">
    <source>
        <dbReference type="EMBL" id="CEK82066.1"/>
    </source>
</evidence>
<sequence length="53" mass="6092">MSGLDGLMCHFAHLLDICLCKGCARDRVMSFMYKTKHHQSCPIQGHIQTFLMH</sequence>
<organism evidence="1">
    <name type="scientific">Arion vulgaris</name>
    <dbReference type="NCBI Taxonomy" id="1028688"/>
    <lineage>
        <taxon>Eukaryota</taxon>
        <taxon>Metazoa</taxon>
        <taxon>Spiralia</taxon>
        <taxon>Lophotrochozoa</taxon>
        <taxon>Mollusca</taxon>
        <taxon>Gastropoda</taxon>
        <taxon>Heterobranchia</taxon>
        <taxon>Euthyneura</taxon>
        <taxon>Panpulmonata</taxon>
        <taxon>Eupulmonata</taxon>
        <taxon>Stylommatophora</taxon>
        <taxon>Helicina</taxon>
        <taxon>Arionoidea</taxon>
        <taxon>Arionidae</taxon>
        <taxon>Arion</taxon>
    </lineage>
</organism>